<dbReference type="Pfam" id="PF23763">
    <property type="entry name" value="Beta-barrel_GLAA-B_I"/>
    <property type="match status" value="1"/>
</dbReference>
<dbReference type="EMBL" id="ATFP01000026">
    <property type="protein sequence ID" value="EPH20108.1"/>
    <property type="molecule type" value="Genomic_DNA"/>
</dbReference>
<comment type="catalytic activity">
    <reaction evidence="1">
        <text>Hydrolysis of terminal, non-reducing alpha-D-galactose residues in alpha-D-galactosides, including galactose oligosaccharides, galactomannans and galactolipids.</text>
        <dbReference type="EC" id="3.2.1.22"/>
    </reaction>
</comment>
<keyword evidence="3" id="KW-0732">Signal</keyword>
<dbReference type="InterPro" id="IPR011050">
    <property type="entry name" value="Pectin_lyase_fold/virulence"/>
</dbReference>
<reference evidence="8 9" key="1">
    <citation type="submission" date="2013-05" db="EMBL/GenBank/DDBJ databases">
        <title>The Genome Sequence of Bacteroides stercoris CC31F.</title>
        <authorList>
            <consortium name="The Broad Institute Genomics Platform"/>
            <person name="Earl A."/>
            <person name="Ward D."/>
            <person name="Feldgarden M."/>
            <person name="Gevers D."/>
            <person name="Oliphant K."/>
            <person name="Allen-Vercoe E."/>
            <person name="Walker B."/>
            <person name="Young S."/>
            <person name="Zeng Q."/>
            <person name="Gargeya S."/>
            <person name="Fitzgerald M."/>
            <person name="Haas B."/>
            <person name="Abouelleil A."/>
            <person name="Allen A.W."/>
            <person name="Alvarado L."/>
            <person name="Arachchi H.M."/>
            <person name="Berlin A.M."/>
            <person name="Chapman S.B."/>
            <person name="Gainer-Dewar J."/>
            <person name="Goldberg J."/>
            <person name="Griggs A."/>
            <person name="Gujja S."/>
            <person name="Hansen M."/>
            <person name="Howarth C."/>
            <person name="Imamovic A."/>
            <person name="Ireland A."/>
            <person name="Larimer J."/>
            <person name="McCowan C."/>
            <person name="Murphy C."/>
            <person name="Pearson M."/>
            <person name="Poon T.W."/>
            <person name="Priest M."/>
            <person name="Roberts A."/>
            <person name="Saif S."/>
            <person name="Shea T."/>
            <person name="Sisk P."/>
            <person name="Sykes S."/>
            <person name="Wortman J."/>
            <person name="Nusbaum C."/>
            <person name="Birren B."/>
        </authorList>
    </citation>
    <scope>NUCLEOTIDE SEQUENCE [LARGE SCALE GENOMIC DNA]</scope>
    <source>
        <strain evidence="8 9">CC31F</strain>
    </source>
</reference>
<name>S3YR02_BACSE</name>
<dbReference type="Gene3D" id="2.160.20.10">
    <property type="entry name" value="Single-stranded right-handed beta-helix, Pectin lyase-like"/>
    <property type="match status" value="1"/>
</dbReference>
<dbReference type="SUPFAM" id="SSF51126">
    <property type="entry name" value="Pectin lyase-like"/>
    <property type="match status" value="1"/>
</dbReference>
<evidence type="ECO:0000256" key="3">
    <source>
        <dbReference type="ARBA" id="ARBA00022729"/>
    </source>
</evidence>
<dbReference type="InterPro" id="IPR000595">
    <property type="entry name" value="cNMP-bd_dom"/>
</dbReference>
<evidence type="ECO:0000256" key="6">
    <source>
        <dbReference type="ARBA" id="ARBA00023295"/>
    </source>
</evidence>
<dbReference type="Proteomes" id="UP000014614">
    <property type="component" value="Unassembled WGS sequence"/>
</dbReference>
<dbReference type="Pfam" id="PF23764">
    <property type="entry name" value="Beta-barrel_GLAA-B_II"/>
    <property type="match status" value="1"/>
</dbReference>
<dbReference type="HOGENOM" id="CLU_017693_0_0_10"/>
<dbReference type="InterPro" id="IPR056441">
    <property type="entry name" value="Beta-barrel_GLAA-B_II"/>
</dbReference>
<keyword evidence="6" id="KW-0326">Glycosidase</keyword>
<protein>
    <recommendedName>
        <fullName evidence="7">Cyclic nucleotide-binding domain-containing protein</fullName>
    </recommendedName>
</protein>
<evidence type="ECO:0000259" key="7">
    <source>
        <dbReference type="PROSITE" id="PS50042"/>
    </source>
</evidence>
<comment type="caution">
    <text evidence="8">The sequence shown here is derived from an EMBL/GenBank/DDBJ whole genome shotgun (WGS) entry which is preliminary data.</text>
</comment>
<comment type="catalytic activity">
    <reaction evidence="2">
        <text>Hydrolysis of terminal, non-reducing branched (1-&gt;3)-alpha-D-galactosidic residues, producing free D-galactose.</text>
        <dbReference type="EC" id="3.2.1.n1"/>
    </reaction>
</comment>
<dbReference type="RefSeq" id="WP_016662029.1">
    <property type="nucleotide sequence ID" value="NZ_KE340312.1"/>
</dbReference>
<dbReference type="OrthoDB" id="9807299at2"/>
<evidence type="ECO:0000313" key="9">
    <source>
        <dbReference type="Proteomes" id="UP000014614"/>
    </source>
</evidence>
<sequence length="595" mass="67592">MNLRKAIYFCILTAISLNNINGTERIYDLAKMGLKANSSKNASPVMQQVANLIKTECNPGDSIILRFAKGKYFFYETDAIIRTYYISNHDQTNPKKVGIELNGFKHLTLEGNGAEFIFHGRMLPLALLNSENCTLRNFSIDFSNPHISQVRIVKNDVEKGITFEPASWVKWRISRDSIFEAYGKGWHTRPTSGIAFEKEKRHIVYNTSDLAFSTKGVTGTEEGTLTAPYWKDSRLIPGTVIAMRTWHRPAPGIFLHHNHNTILDNIKIHYAEGMGLLAQLCENITLHAFCVCLKGEDDPRYFTTQADATHFSGCKGKVISCNGLYESMMDDAINIHGTYLKVIKRIDDHTLIGRYMHDQSWGFGWGEPGDSIHFIRSGTMDIVGKPNSIAAISPATLNKTSGFREFKITFCNPVDPQIDGQEEYGIENLTWTPEVEFKDNIIRNNRARGALFSTPQKVLVENNIFDHTSGTAILLCGDCNGWYETGACRNVIIRKNRFINALTSLFQFTNAIISIYPEIPNINNQQQYFHGGKEGSILIEENEFDTFDVPILYAKSVDGLIFRCNIFRQNNEYKPFHWNQNRFLLEKTNRVKISE</sequence>
<evidence type="ECO:0000256" key="5">
    <source>
        <dbReference type="ARBA" id="ARBA00022801"/>
    </source>
</evidence>
<evidence type="ECO:0000256" key="4">
    <source>
        <dbReference type="ARBA" id="ARBA00022737"/>
    </source>
</evidence>
<proteinExistence type="predicted"/>
<dbReference type="InterPro" id="IPR012334">
    <property type="entry name" value="Pectin_lyas_fold"/>
</dbReference>
<evidence type="ECO:0000256" key="1">
    <source>
        <dbReference type="ARBA" id="ARBA00001255"/>
    </source>
</evidence>
<dbReference type="InterPro" id="IPR057275">
    <property type="entry name" value="Beta-barrel_GLAA-B_I"/>
</dbReference>
<keyword evidence="4" id="KW-0677">Repeat</keyword>
<evidence type="ECO:0000256" key="2">
    <source>
        <dbReference type="ARBA" id="ARBA00001271"/>
    </source>
</evidence>
<dbReference type="PATRIC" id="fig|1073351.3.peg.2060"/>
<feature type="domain" description="Cyclic nucleotide-binding" evidence="7">
    <location>
        <begin position="366"/>
        <end position="413"/>
    </location>
</feature>
<gene>
    <name evidence="8" type="ORF">HMPREF1181_02061</name>
</gene>
<dbReference type="AlphaFoldDB" id="S3YR02"/>
<dbReference type="GO" id="GO:0004557">
    <property type="term" value="F:alpha-galactosidase activity"/>
    <property type="evidence" value="ECO:0007669"/>
    <property type="project" value="UniProtKB-EC"/>
</dbReference>
<dbReference type="PROSITE" id="PS50042">
    <property type="entry name" value="CNMP_BINDING_3"/>
    <property type="match status" value="1"/>
</dbReference>
<organism evidence="8 9">
    <name type="scientific">Bacteroides stercoris CC31F</name>
    <dbReference type="NCBI Taxonomy" id="1073351"/>
    <lineage>
        <taxon>Bacteria</taxon>
        <taxon>Pseudomonadati</taxon>
        <taxon>Bacteroidota</taxon>
        <taxon>Bacteroidia</taxon>
        <taxon>Bacteroidales</taxon>
        <taxon>Bacteroidaceae</taxon>
        <taxon>Bacteroides</taxon>
    </lineage>
</organism>
<evidence type="ECO:0000313" key="8">
    <source>
        <dbReference type="EMBL" id="EPH20108.1"/>
    </source>
</evidence>
<keyword evidence="5" id="KW-0378">Hydrolase</keyword>
<accession>S3YR02</accession>